<dbReference type="Gene3D" id="3.50.50.60">
    <property type="entry name" value="FAD/NAD(P)-binding domain"/>
    <property type="match status" value="1"/>
</dbReference>
<reference evidence="8" key="1">
    <citation type="journal article" date="2016" name="Genome Biol. Evol.">
        <title>Comparative 'omics' of the Fusarium fujikuroi species complex highlights differences in genetic potential and metabolite synthesis.</title>
        <authorList>
            <person name="Niehaus E.-M."/>
            <person name="Muensterkoetter M."/>
            <person name="Proctor R.H."/>
            <person name="Brown D.W."/>
            <person name="Sharon A."/>
            <person name="Idan Y."/>
            <person name="Oren-Young L."/>
            <person name="Sieber C.M."/>
            <person name="Novak O."/>
            <person name="Pencik A."/>
            <person name="Tarkowska D."/>
            <person name="Hromadova K."/>
            <person name="Freeman S."/>
            <person name="Maymon M."/>
            <person name="Elazar M."/>
            <person name="Youssef S.A."/>
            <person name="El-Shabrawy E.S.M."/>
            <person name="Shalaby A.B.A."/>
            <person name="Houterman P."/>
            <person name="Brock N.L."/>
            <person name="Burkhardt I."/>
            <person name="Tsavkelova E.A."/>
            <person name="Dickschat J.S."/>
            <person name="Galuszka P."/>
            <person name="Gueldener U."/>
            <person name="Tudzynski B."/>
        </authorList>
    </citation>
    <scope>NUCLEOTIDE SEQUENCE [LARGE SCALE GENOMIC DNA]</scope>
    <source>
        <strain evidence="8">MRC7560</strain>
    </source>
</reference>
<dbReference type="EMBL" id="FCQH01000006">
    <property type="protein sequence ID" value="CVK94306.1"/>
    <property type="molecule type" value="Genomic_DNA"/>
</dbReference>
<feature type="signal peptide" evidence="6">
    <location>
        <begin position="1"/>
        <end position="20"/>
    </location>
</feature>
<dbReference type="AlphaFoldDB" id="A0A1L7THP5"/>
<evidence type="ECO:0000256" key="3">
    <source>
        <dbReference type="ARBA" id="ARBA00023002"/>
    </source>
</evidence>
<keyword evidence="6" id="KW-0732">Signal</keyword>
<gene>
    <name evidence="7" type="ORF">FMAN_03463</name>
</gene>
<evidence type="ECO:0008006" key="9">
    <source>
        <dbReference type="Google" id="ProtNLM"/>
    </source>
</evidence>
<organism evidence="7 8">
    <name type="scientific">Fusarium mangiferae</name>
    <name type="common">Mango malformation disease fungus</name>
    <dbReference type="NCBI Taxonomy" id="192010"/>
    <lineage>
        <taxon>Eukaryota</taxon>
        <taxon>Fungi</taxon>
        <taxon>Dikarya</taxon>
        <taxon>Ascomycota</taxon>
        <taxon>Pezizomycotina</taxon>
        <taxon>Sordariomycetes</taxon>
        <taxon>Hypocreomycetidae</taxon>
        <taxon>Hypocreales</taxon>
        <taxon>Nectriaceae</taxon>
        <taxon>Fusarium</taxon>
        <taxon>Fusarium fujikuroi species complex</taxon>
    </lineage>
</organism>
<dbReference type="PANTHER" id="PTHR43498">
    <property type="entry name" value="FERREDOXIN:COB-COM HETERODISULFIDE REDUCTASE SUBUNIT A"/>
    <property type="match status" value="1"/>
</dbReference>
<dbReference type="RefSeq" id="XP_041682763.1">
    <property type="nucleotide sequence ID" value="XM_041832283.1"/>
</dbReference>
<dbReference type="Proteomes" id="UP000184255">
    <property type="component" value="Unassembled WGS sequence"/>
</dbReference>
<name>A0A1L7THP5_FUSMA</name>
<sequence>MGYLTRFYLLLMSSVAILSGETCSTTQRYEFDLVIVGGTGAGVAAAIQASRLNLSVALLEESAHIGGMVVEGAGGADLDSQPNFQNSLTIGPMVLELYRRVISTYGPDRLREFNEAWANHTKDKSLWRYESHKGEQAILDWLKEEENVQVFINTSLKGTGNGQGVVKNGTSISYIITEDGQHFSAPYFIDATYEGDLFASAGVNYVTGRESVDDFDEQMAGIRHDSKYSNLQVPVDPYNEPGNPSSGMIPTVQSDPLGKQGDGDDQIQAYSWRLCLTNRIDNLVPFKKPNDYDPSQYIIYNRYIEAGGKIFSPTVVVPNGKTDLIGSTPLGLGFDMPGRTLEYPEADRSTRLRLLKKLENWQRGQLYFLANDPSLPEEVRSEWSSWGYAKDEFTDNGHFPRRMYARGVRRMMREDVIITTKWHDYDIPAVQVPDPVLINLWPMDVHAVRRVVKDGAVYDDGFIWNEGPPWKPFQVPFKAIVPHASQCSNLFTPGSPSSTHLGHGLVRTEHTFTTLGQISAFAAAIAIKEGCASAEDVPYHLLREKLEEAGFLLNLTSNGIPQKVVSPVRD</sequence>
<evidence type="ECO:0000256" key="1">
    <source>
        <dbReference type="ARBA" id="ARBA00022485"/>
    </source>
</evidence>
<dbReference type="PANTHER" id="PTHR43498:SF1">
    <property type="entry name" value="COB--COM HETERODISULFIDE REDUCTASE IRON-SULFUR SUBUNIT A"/>
    <property type="match status" value="1"/>
</dbReference>
<dbReference type="GO" id="GO:0016491">
    <property type="term" value="F:oxidoreductase activity"/>
    <property type="evidence" value="ECO:0007669"/>
    <property type="project" value="UniProtKB-KW"/>
</dbReference>
<dbReference type="InterPro" id="IPR036188">
    <property type="entry name" value="FAD/NAD-bd_sf"/>
</dbReference>
<keyword evidence="4" id="KW-0408">Iron</keyword>
<dbReference type="InterPro" id="IPR039650">
    <property type="entry name" value="HdrA-like"/>
</dbReference>
<dbReference type="GO" id="GO:0046872">
    <property type="term" value="F:metal ion binding"/>
    <property type="evidence" value="ECO:0007669"/>
    <property type="project" value="UniProtKB-KW"/>
</dbReference>
<keyword evidence="1" id="KW-0004">4Fe-4S</keyword>
<evidence type="ECO:0000313" key="8">
    <source>
        <dbReference type="Proteomes" id="UP000184255"/>
    </source>
</evidence>
<evidence type="ECO:0000256" key="2">
    <source>
        <dbReference type="ARBA" id="ARBA00022723"/>
    </source>
</evidence>
<dbReference type="GeneID" id="65082734"/>
<keyword evidence="5" id="KW-0411">Iron-sulfur</keyword>
<proteinExistence type="predicted"/>
<evidence type="ECO:0000256" key="4">
    <source>
        <dbReference type="ARBA" id="ARBA00023004"/>
    </source>
</evidence>
<evidence type="ECO:0000313" key="7">
    <source>
        <dbReference type="EMBL" id="CVK94306.1"/>
    </source>
</evidence>
<feature type="chain" id="PRO_5012996048" description="Xanthan lyase" evidence="6">
    <location>
        <begin position="21"/>
        <end position="570"/>
    </location>
</feature>
<keyword evidence="8" id="KW-1185">Reference proteome</keyword>
<comment type="caution">
    <text evidence="7">The sequence shown here is derived from an EMBL/GenBank/DDBJ whole genome shotgun (WGS) entry which is preliminary data.</text>
</comment>
<dbReference type="Pfam" id="PF12831">
    <property type="entry name" value="FAD_oxidored"/>
    <property type="match status" value="1"/>
</dbReference>
<dbReference type="SUPFAM" id="SSF51905">
    <property type="entry name" value="FAD/NAD(P)-binding domain"/>
    <property type="match status" value="1"/>
</dbReference>
<accession>A0A1L7THP5</accession>
<evidence type="ECO:0000256" key="5">
    <source>
        <dbReference type="ARBA" id="ARBA00023014"/>
    </source>
</evidence>
<keyword evidence="2" id="KW-0479">Metal-binding</keyword>
<dbReference type="VEuPathDB" id="FungiDB:FMAN_03463"/>
<protein>
    <recommendedName>
        <fullName evidence="9">Xanthan lyase</fullName>
    </recommendedName>
</protein>
<keyword evidence="3" id="KW-0560">Oxidoreductase</keyword>
<dbReference type="GO" id="GO:0051539">
    <property type="term" value="F:4 iron, 4 sulfur cluster binding"/>
    <property type="evidence" value="ECO:0007669"/>
    <property type="project" value="UniProtKB-KW"/>
</dbReference>
<evidence type="ECO:0000256" key="6">
    <source>
        <dbReference type="SAM" id="SignalP"/>
    </source>
</evidence>